<evidence type="ECO:0000313" key="2">
    <source>
        <dbReference type="Proteomes" id="UP000479938"/>
    </source>
</evidence>
<organism evidence="1 2">
    <name type="scientific">Flavobacterium bizetiae</name>
    <dbReference type="NCBI Taxonomy" id="2704140"/>
    <lineage>
        <taxon>Bacteria</taxon>
        <taxon>Pseudomonadati</taxon>
        <taxon>Bacteroidota</taxon>
        <taxon>Flavobacteriia</taxon>
        <taxon>Flavobacteriales</taxon>
        <taxon>Flavobacteriaceae</taxon>
        <taxon>Flavobacterium</taxon>
    </lineage>
</organism>
<gene>
    <name evidence="1" type="ORF">FLA105534_04452</name>
</gene>
<name>A0A6J4GV18_9FLAO</name>
<dbReference type="AlphaFoldDB" id="A0A6J4GV18"/>
<evidence type="ECO:0000313" key="1">
    <source>
        <dbReference type="EMBL" id="CAA9203129.1"/>
    </source>
</evidence>
<accession>A0A6J4GV18</accession>
<sequence>MKTKIAFVFFTLLAFSCNSKQEENKTNTVNNSKKEIVNDTTSTTKTADAVHYQTSVFDDPKFADRIKGDKEKLKKLSEEQLFSEMSSKSTAKLNEKQQLFFNTNSNYELLCFAKGNLFQESNNDYVFIVYDKENIKTKILLYNDKTSQYAELFKDIKVENRLENADCGSYSFGTLDYQFAIEHLIMNEDALKITPQYYLEDVPVKITDISKDDNFVLKEGCFAKNASRKNLANTLCISTSPVYSNWECLQYNKTNNTFFIFYSQAFAD</sequence>
<dbReference type="EMBL" id="CADCSU010000174">
    <property type="protein sequence ID" value="CAA9203129.1"/>
    <property type="molecule type" value="Genomic_DNA"/>
</dbReference>
<proteinExistence type="predicted"/>
<dbReference type="Proteomes" id="UP000479938">
    <property type="component" value="Unassembled WGS sequence"/>
</dbReference>
<evidence type="ECO:0008006" key="3">
    <source>
        <dbReference type="Google" id="ProtNLM"/>
    </source>
</evidence>
<dbReference type="PROSITE" id="PS51257">
    <property type="entry name" value="PROKAR_LIPOPROTEIN"/>
    <property type="match status" value="1"/>
</dbReference>
<reference evidence="1 2" key="1">
    <citation type="submission" date="2020-02" db="EMBL/GenBank/DDBJ databases">
        <authorList>
            <person name="Criscuolo A."/>
        </authorList>
    </citation>
    <scope>NUCLEOTIDE SEQUENCE [LARGE SCALE GENOMIC DNA]</scope>
    <source>
        <strain evidence="1">CIP105534</strain>
    </source>
</reference>
<dbReference type="RefSeq" id="WP_173972944.1">
    <property type="nucleotide sequence ID" value="NZ_CADCSU010000174.1"/>
</dbReference>
<protein>
    <recommendedName>
        <fullName evidence="3">Lipoprotein</fullName>
    </recommendedName>
</protein>
<keyword evidence="2" id="KW-1185">Reference proteome</keyword>